<dbReference type="InterPro" id="IPR027275">
    <property type="entry name" value="PRC-brl_dom"/>
</dbReference>
<gene>
    <name evidence="2" type="ORF">ATY39_02240</name>
</gene>
<dbReference type="NCBIfam" id="TIGR02888">
    <property type="entry name" value="spore_YlmC_YmxH"/>
    <property type="match status" value="1"/>
</dbReference>
<dbReference type="InterPro" id="IPR011033">
    <property type="entry name" value="PRC_barrel-like_sf"/>
</dbReference>
<keyword evidence="3" id="KW-1185">Reference proteome</keyword>
<sequence length="78" mass="8633">MRFSDIQQKEIIAANSGRFLGYVEDAVVHKDTGYVEAFVVAEPKKFISFNSGHKEALKIPIKDIVVVGKDVILVKGLD</sequence>
<dbReference type="SUPFAM" id="SSF50346">
    <property type="entry name" value="PRC-barrel domain"/>
    <property type="match status" value="1"/>
</dbReference>
<dbReference type="Pfam" id="PF05239">
    <property type="entry name" value="PRC"/>
    <property type="match status" value="1"/>
</dbReference>
<evidence type="ECO:0000313" key="2">
    <source>
        <dbReference type="EMBL" id="AMW98348.1"/>
    </source>
</evidence>
<name>A0A143H9E7_9BACL</name>
<dbReference type="EMBL" id="CP014806">
    <property type="protein sequence ID" value="AMW98348.1"/>
    <property type="molecule type" value="Genomic_DNA"/>
</dbReference>
<dbReference type="Proteomes" id="UP000076021">
    <property type="component" value="Chromosome"/>
</dbReference>
<dbReference type="PANTHER" id="PTHR40061">
    <property type="entry name" value="SPORULATION PROTEIN YLMC-RELATED"/>
    <property type="match status" value="1"/>
</dbReference>
<dbReference type="Gene3D" id="2.30.30.240">
    <property type="entry name" value="PRC-barrel domain"/>
    <property type="match status" value="1"/>
</dbReference>
<dbReference type="KEGG" id="rst:ATY39_02240"/>
<dbReference type="PANTHER" id="PTHR40061:SF1">
    <property type="entry name" value="SPORULATION PROTEIN YLMC-RELATED"/>
    <property type="match status" value="1"/>
</dbReference>
<dbReference type="AlphaFoldDB" id="A0A143H9E7"/>
<evidence type="ECO:0000259" key="1">
    <source>
        <dbReference type="Pfam" id="PF05239"/>
    </source>
</evidence>
<feature type="domain" description="PRC-barrel" evidence="1">
    <location>
        <begin position="1"/>
        <end position="76"/>
    </location>
</feature>
<dbReference type="STRING" id="241244.ATY39_02240"/>
<proteinExistence type="predicted"/>
<evidence type="ECO:0000313" key="3">
    <source>
        <dbReference type="Proteomes" id="UP000076021"/>
    </source>
</evidence>
<dbReference type="InterPro" id="IPR014238">
    <property type="entry name" value="Spore_YlmC/YmxH"/>
</dbReference>
<organism evidence="2 3">
    <name type="scientific">Rummeliibacillus stabekisii</name>
    <dbReference type="NCBI Taxonomy" id="241244"/>
    <lineage>
        <taxon>Bacteria</taxon>
        <taxon>Bacillati</taxon>
        <taxon>Bacillota</taxon>
        <taxon>Bacilli</taxon>
        <taxon>Bacillales</taxon>
        <taxon>Caryophanaceae</taxon>
        <taxon>Rummeliibacillus</taxon>
    </lineage>
</organism>
<accession>A0A143H9E7</accession>
<reference evidence="2 3" key="1">
    <citation type="journal article" date="2016" name="Genome Announc.">
        <title>Whole-Genome Sequence of Rummeliibacillus stabekisii Strain PP9 Isolated from Antarctic Soil.</title>
        <authorList>
            <person name="da Mota F.F."/>
            <person name="Vollu R.E."/>
            <person name="Jurelevicius D."/>
            <person name="Seldin L."/>
        </authorList>
    </citation>
    <scope>NUCLEOTIDE SEQUENCE [LARGE SCALE GENOMIC DNA]</scope>
    <source>
        <strain evidence="2 3">PP9</strain>
    </source>
</reference>
<dbReference type="OrthoDB" id="2468688at2"/>
<dbReference type="RefSeq" id="WP_066785225.1">
    <property type="nucleotide sequence ID" value="NZ_CP014806.1"/>
</dbReference>
<protein>
    <submittedName>
        <fullName evidence="2">Sporulation protein</fullName>
    </submittedName>
</protein>
<reference evidence="3" key="2">
    <citation type="submission" date="2016-03" db="EMBL/GenBank/DDBJ databases">
        <authorList>
            <person name="Ploux O."/>
        </authorList>
    </citation>
    <scope>NUCLEOTIDE SEQUENCE [LARGE SCALE GENOMIC DNA]</scope>
    <source>
        <strain evidence="3">PP9</strain>
    </source>
</reference>